<evidence type="ECO:0000256" key="2">
    <source>
        <dbReference type="ARBA" id="ARBA00022448"/>
    </source>
</evidence>
<dbReference type="PANTHER" id="PTHR30329">
    <property type="entry name" value="STATOR ELEMENT OF FLAGELLAR MOTOR COMPLEX"/>
    <property type="match status" value="1"/>
</dbReference>
<dbReference type="SUPFAM" id="SSF103088">
    <property type="entry name" value="OmpA-like"/>
    <property type="match status" value="1"/>
</dbReference>
<feature type="chain" id="PRO_5023032685" evidence="10">
    <location>
        <begin position="23"/>
        <end position="598"/>
    </location>
</feature>
<dbReference type="InterPro" id="IPR006664">
    <property type="entry name" value="OMP_bac"/>
</dbReference>
<gene>
    <name evidence="12" type="ORF">ES674_05660</name>
</gene>
<protein>
    <submittedName>
        <fullName evidence="12">OmpA family protein</fullName>
    </submittedName>
</protein>
<evidence type="ECO:0000313" key="12">
    <source>
        <dbReference type="EMBL" id="TYB79261.1"/>
    </source>
</evidence>
<feature type="domain" description="OmpA-like" evidence="11">
    <location>
        <begin position="478"/>
        <end position="598"/>
    </location>
</feature>
<organism evidence="12 13">
    <name type="scientific">Bizionia myxarmorum</name>
    <dbReference type="NCBI Taxonomy" id="291186"/>
    <lineage>
        <taxon>Bacteria</taxon>
        <taxon>Pseudomonadati</taxon>
        <taxon>Bacteroidota</taxon>
        <taxon>Flavobacteriia</taxon>
        <taxon>Flavobacteriales</taxon>
        <taxon>Flavobacteriaceae</taxon>
        <taxon>Bizionia</taxon>
    </lineage>
</organism>
<dbReference type="InterPro" id="IPR036737">
    <property type="entry name" value="OmpA-like_sf"/>
</dbReference>
<evidence type="ECO:0000256" key="5">
    <source>
        <dbReference type="ARBA" id="ARBA00023065"/>
    </source>
</evidence>
<dbReference type="SUPFAM" id="SSF56925">
    <property type="entry name" value="OMPA-like"/>
    <property type="match status" value="1"/>
</dbReference>
<dbReference type="PROSITE" id="PS51123">
    <property type="entry name" value="OMPA_2"/>
    <property type="match status" value="1"/>
</dbReference>
<dbReference type="AlphaFoldDB" id="A0A5D0RE92"/>
<dbReference type="Pfam" id="PF00691">
    <property type="entry name" value="OmpA"/>
    <property type="match status" value="1"/>
</dbReference>
<dbReference type="EMBL" id="VSKK01000001">
    <property type="protein sequence ID" value="TYB79261.1"/>
    <property type="molecule type" value="Genomic_DNA"/>
</dbReference>
<accession>A0A5D0RE92</accession>
<keyword evidence="8" id="KW-0998">Cell outer membrane</keyword>
<dbReference type="InterPro" id="IPR011250">
    <property type="entry name" value="OMP/PagP_B-barrel"/>
</dbReference>
<evidence type="ECO:0000256" key="4">
    <source>
        <dbReference type="ARBA" id="ARBA00022692"/>
    </source>
</evidence>
<dbReference type="InterPro" id="IPR006665">
    <property type="entry name" value="OmpA-like"/>
</dbReference>
<keyword evidence="13" id="KW-1185">Reference proteome</keyword>
<keyword evidence="4" id="KW-0812">Transmembrane</keyword>
<keyword evidence="3" id="KW-1134">Transmembrane beta strand</keyword>
<dbReference type="OrthoDB" id="9782229at2"/>
<evidence type="ECO:0000256" key="6">
    <source>
        <dbReference type="ARBA" id="ARBA00023114"/>
    </source>
</evidence>
<dbReference type="GO" id="GO:0006811">
    <property type="term" value="P:monoatomic ion transport"/>
    <property type="evidence" value="ECO:0007669"/>
    <property type="project" value="UniProtKB-KW"/>
</dbReference>
<reference evidence="12 13" key="1">
    <citation type="submission" date="2019-08" db="EMBL/GenBank/DDBJ databases">
        <title>Genomes of Antarctic Bizionia species.</title>
        <authorList>
            <person name="Bowman J.P."/>
        </authorList>
    </citation>
    <scope>NUCLEOTIDE SEQUENCE [LARGE SCALE GENOMIC DNA]</scope>
    <source>
        <strain evidence="12 13">ADA-4</strain>
    </source>
</reference>
<evidence type="ECO:0000256" key="3">
    <source>
        <dbReference type="ARBA" id="ARBA00022452"/>
    </source>
</evidence>
<comment type="caution">
    <text evidence="12">The sequence shown here is derived from an EMBL/GenBank/DDBJ whole genome shotgun (WGS) entry which is preliminary data.</text>
</comment>
<evidence type="ECO:0000256" key="7">
    <source>
        <dbReference type="ARBA" id="ARBA00023136"/>
    </source>
</evidence>
<dbReference type="GO" id="GO:0009279">
    <property type="term" value="C:cell outer membrane"/>
    <property type="evidence" value="ECO:0007669"/>
    <property type="project" value="UniProtKB-SubCell"/>
</dbReference>
<dbReference type="GO" id="GO:0046930">
    <property type="term" value="C:pore complex"/>
    <property type="evidence" value="ECO:0007669"/>
    <property type="project" value="UniProtKB-KW"/>
</dbReference>
<evidence type="ECO:0000256" key="1">
    <source>
        <dbReference type="ARBA" id="ARBA00004571"/>
    </source>
</evidence>
<dbReference type="RefSeq" id="WP_148402997.1">
    <property type="nucleotide sequence ID" value="NZ_VSKK01000001.1"/>
</dbReference>
<keyword evidence="2" id="KW-0813">Transport</keyword>
<keyword evidence="10" id="KW-0732">Signal</keyword>
<dbReference type="Proteomes" id="UP000323720">
    <property type="component" value="Unassembled WGS sequence"/>
</dbReference>
<dbReference type="PRINTS" id="PR01021">
    <property type="entry name" value="OMPADOMAIN"/>
</dbReference>
<keyword evidence="7 9" id="KW-0472">Membrane</keyword>
<sequence>MKNLLKLLLMSFVFANVFSAMAQDEPLDRNYFQLSPRIGYDFPSYNNNTPYIDYKGGPDFGLSLDYYWNWFGVGADFDYITNSPESTYGTTDLYESDRVTPINTFSLSEDKITRMFYGIGPNAQYRTKTGKFTAELNTRIGLASISGGRTNLEGTSTNLLGLTTHPLNFHAGYKDSGVLTFKGQVRLTYFLNKNWGINGGAYYMKHFGVQELNESGVSALYHPSTLVTENVEQPINVLDREAFSRSEPCDCDISSIGVFAGVTYKFTKNKVVKEVENVCPVCQEDHLPHCCATCGCGITIMAKDKFTGEILPETDIILKNLNGDIVQSGTTNAYGVVVFNEVLENDYVISGKLYTVNLEDERISKEEFKNCQKDSAGIQKVILYTDENFILKGNVVECNVDQGIQSVNIILKDKLNTGEKHTLSDVEGDFMFHLKQASTYTLNGKKDGYYSSEVEVSTDSYERDKTLFIDFEMCVDPCGKAIKLDNINFDLDKSDILPVSIPDLERIVKLMQDNPNIQVEMSSHTDSQGSDVYNKKLSQRRADATVNYIAKQGISKDRLIARGAGETELKNAKCANNVPCTDDEHRVNRRTEFKVVCF</sequence>
<dbReference type="CDD" id="cd07185">
    <property type="entry name" value="OmpA_C-like"/>
    <property type="match status" value="1"/>
</dbReference>
<evidence type="ECO:0000259" key="11">
    <source>
        <dbReference type="PROSITE" id="PS51123"/>
    </source>
</evidence>
<proteinExistence type="predicted"/>
<evidence type="ECO:0000256" key="8">
    <source>
        <dbReference type="ARBA" id="ARBA00023237"/>
    </source>
</evidence>
<dbReference type="InterPro" id="IPR050330">
    <property type="entry name" value="Bact_OuterMem_StrucFunc"/>
</dbReference>
<feature type="signal peptide" evidence="10">
    <location>
        <begin position="1"/>
        <end position="22"/>
    </location>
</feature>
<dbReference type="Gene3D" id="3.30.1330.60">
    <property type="entry name" value="OmpA-like domain"/>
    <property type="match status" value="1"/>
</dbReference>
<evidence type="ECO:0000256" key="10">
    <source>
        <dbReference type="SAM" id="SignalP"/>
    </source>
</evidence>
<dbReference type="GO" id="GO:0015288">
    <property type="term" value="F:porin activity"/>
    <property type="evidence" value="ECO:0007669"/>
    <property type="project" value="UniProtKB-KW"/>
</dbReference>
<keyword evidence="6" id="KW-0626">Porin</keyword>
<comment type="subcellular location">
    <subcellularLocation>
        <location evidence="1">Cell outer membrane</location>
        <topology evidence="1">Multi-pass membrane protein</topology>
    </subcellularLocation>
</comment>
<name>A0A5D0RE92_9FLAO</name>
<dbReference type="PANTHER" id="PTHR30329:SF21">
    <property type="entry name" value="LIPOPROTEIN YIAD-RELATED"/>
    <property type="match status" value="1"/>
</dbReference>
<keyword evidence="5" id="KW-0406">Ion transport</keyword>
<evidence type="ECO:0000256" key="9">
    <source>
        <dbReference type="PROSITE-ProRule" id="PRU00473"/>
    </source>
</evidence>
<evidence type="ECO:0000313" key="13">
    <source>
        <dbReference type="Proteomes" id="UP000323720"/>
    </source>
</evidence>